<organism evidence="1 2">
    <name type="scientific">Parapedobacter deserti</name>
    <dbReference type="NCBI Taxonomy" id="1912957"/>
    <lineage>
        <taxon>Bacteria</taxon>
        <taxon>Pseudomonadati</taxon>
        <taxon>Bacteroidota</taxon>
        <taxon>Sphingobacteriia</taxon>
        <taxon>Sphingobacteriales</taxon>
        <taxon>Sphingobacteriaceae</taxon>
        <taxon>Parapedobacter</taxon>
    </lineage>
</organism>
<gene>
    <name evidence="1" type="ORF">ACFOET_02375</name>
</gene>
<reference evidence="2" key="1">
    <citation type="journal article" date="2019" name="Int. J. Syst. Evol. Microbiol.">
        <title>The Global Catalogue of Microorganisms (GCM) 10K type strain sequencing project: providing services to taxonomists for standard genome sequencing and annotation.</title>
        <authorList>
            <consortium name="The Broad Institute Genomics Platform"/>
            <consortium name="The Broad Institute Genome Sequencing Center for Infectious Disease"/>
            <person name="Wu L."/>
            <person name="Ma J."/>
        </authorList>
    </citation>
    <scope>NUCLEOTIDE SEQUENCE [LARGE SCALE GENOMIC DNA]</scope>
    <source>
        <strain evidence="2">KCTC 52416</strain>
    </source>
</reference>
<proteinExistence type="predicted"/>
<comment type="caution">
    <text evidence="1">The sequence shown here is derived from an EMBL/GenBank/DDBJ whole genome shotgun (WGS) entry which is preliminary data.</text>
</comment>
<dbReference type="Proteomes" id="UP001595526">
    <property type="component" value="Unassembled WGS sequence"/>
</dbReference>
<keyword evidence="2" id="KW-1185">Reference proteome</keyword>
<dbReference type="RefSeq" id="WP_379019178.1">
    <property type="nucleotide sequence ID" value="NZ_JBHRTA010000008.1"/>
</dbReference>
<evidence type="ECO:0000313" key="1">
    <source>
        <dbReference type="EMBL" id="MFC3196452.1"/>
    </source>
</evidence>
<name>A0ABV7JM87_9SPHI</name>
<evidence type="ECO:0000313" key="2">
    <source>
        <dbReference type="Proteomes" id="UP001595526"/>
    </source>
</evidence>
<accession>A0ABV7JM87</accession>
<protein>
    <recommendedName>
        <fullName evidence="3">DUF3575 domain-containing protein</fullName>
    </recommendedName>
</protein>
<dbReference type="EMBL" id="JBHRTA010000008">
    <property type="protein sequence ID" value="MFC3196452.1"/>
    <property type="molecule type" value="Genomic_DNA"/>
</dbReference>
<sequence>MLLSSKAFAQSGSSARFDIDIDPIAFALNGFSVHGGYLTGAWRYDLGVFGLDIPGWAHGNDLFDAAFIGAGWKIDRFFKGLPDGFFAGIDGGIQRLNVTHKATNIRQGRIQYVLGVRGGYRWNTGWQNLFITPWLGMGYALNAKDIEMEEDVFKSSPFTPFPTIHVGWAF</sequence>
<evidence type="ECO:0008006" key="3">
    <source>
        <dbReference type="Google" id="ProtNLM"/>
    </source>
</evidence>